<dbReference type="eggNOG" id="COG0621">
    <property type="taxonomic scope" value="Bacteria"/>
</dbReference>
<keyword evidence="3" id="KW-0808">Transferase</keyword>
<dbReference type="InterPro" id="IPR005839">
    <property type="entry name" value="Methylthiotransferase"/>
</dbReference>
<dbReference type="InterPro" id="IPR058240">
    <property type="entry name" value="rSAM_sf"/>
</dbReference>
<dbReference type="Pfam" id="PF04055">
    <property type="entry name" value="Radical_SAM"/>
    <property type="match status" value="1"/>
</dbReference>
<keyword evidence="7" id="KW-0411">Iron-sulfur</keyword>
<dbReference type="SUPFAM" id="SSF102114">
    <property type="entry name" value="Radical SAM enzymes"/>
    <property type="match status" value="1"/>
</dbReference>
<dbReference type="InterPro" id="IPR006638">
    <property type="entry name" value="Elp3/MiaA/NifB-like_rSAM"/>
</dbReference>
<dbReference type="PANTHER" id="PTHR11918">
    <property type="entry name" value="RADICAL SAM PROTEINS"/>
    <property type="match status" value="1"/>
</dbReference>
<evidence type="ECO:0000256" key="4">
    <source>
        <dbReference type="ARBA" id="ARBA00022691"/>
    </source>
</evidence>
<dbReference type="HOGENOM" id="CLU_018697_1_0_7"/>
<keyword evidence="2" id="KW-0004">4Fe-4S</keyword>
<dbReference type="Gene3D" id="3.40.50.12160">
    <property type="entry name" value="Methylthiotransferase, N-terminal domain"/>
    <property type="match status" value="1"/>
</dbReference>
<dbReference type="RefSeq" id="WP_013258552.1">
    <property type="nucleotide sequence ID" value="NC_014365.1"/>
</dbReference>
<dbReference type="KEGG" id="dbr:Deba_1733"/>
<dbReference type="SFLD" id="SFLDG01082">
    <property type="entry name" value="B12-binding_domain_containing"/>
    <property type="match status" value="1"/>
</dbReference>
<name>E1QHQ7_DESB2</name>
<evidence type="ECO:0000313" key="11">
    <source>
        <dbReference type="Proteomes" id="UP000009047"/>
    </source>
</evidence>
<proteinExistence type="predicted"/>
<gene>
    <name evidence="10" type="ordered locus">Deba_1733</name>
</gene>
<keyword evidence="11" id="KW-1185">Reference proteome</keyword>
<evidence type="ECO:0000256" key="1">
    <source>
        <dbReference type="ARBA" id="ARBA00001966"/>
    </source>
</evidence>
<dbReference type="InterPro" id="IPR038135">
    <property type="entry name" value="Methylthiotransferase_N_sf"/>
</dbReference>
<dbReference type="SMART" id="SM00729">
    <property type="entry name" value="Elp3"/>
    <property type="match status" value="1"/>
</dbReference>
<evidence type="ECO:0000256" key="2">
    <source>
        <dbReference type="ARBA" id="ARBA00022485"/>
    </source>
</evidence>
<comment type="cofactor">
    <cofactor evidence="1">
        <name>[4Fe-4S] cluster</name>
        <dbReference type="ChEBI" id="CHEBI:49883"/>
    </cofactor>
</comment>
<dbReference type="PANTHER" id="PTHR11918:SF45">
    <property type="entry name" value="THREONYLCARBAMOYLADENOSINE TRNA METHYLTHIOTRANSFERASE"/>
    <property type="match status" value="1"/>
</dbReference>
<dbReference type="Proteomes" id="UP000009047">
    <property type="component" value="Chromosome"/>
</dbReference>
<reference evidence="10 11" key="1">
    <citation type="journal article" date="2010" name="Stand. Genomic Sci.">
        <title>Complete genome sequence of Desulfarculus baarsii type strain (2st14).</title>
        <authorList>
            <person name="Sun H."/>
            <person name="Spring S."/>
            <person name="Lapidus A."/>
            <person name="Davenport K."/>
            <person name="Del Rio T.G."/>
            <person name="Tice H."/>
            <person name="Nolan M."/>
            <person name="Copeland A."/>
            <person name="Cheng J.F."/>
            <person name="Lucas S."/>
            <person name="Tapia R."/>
            <person name="Goodwin L."/>
            <person name="Pitluck S."/>
            <person name="Ivanova N."/>
            <person name="Pagani I."/>
            <person name="Mavromatis K."/>
            <person name="Ovchinnikova G."/>
            <person name="Pati A."/>
            <person name="Chen A."/>
            <person name="Palaniappan K."/>
            <person name="Hauser L."/>
            <person name="Chang Y.J."/>
            <person name="Jeffries C.D."/>
            <person name="Detter J.C."/>
            <person name="Han C."/>
            <person name="Rohde M."/>
            <person name="Brambilla E."/>
            <person name="Goker M."/>
            <person name="Woyke T."/>
            <person name="Bristow J."/>
            <person name="Eisen J.A."/>
            <person name="Markowitz V."/>
            <person name="Hugenholtz P."/>
            <person name="Kyrpides N.C."/>
            <person name="Klenk H.P."/>
            <person name="Land M."/>
        </authorList>
    </citation>
    <scope>NUCLEOTIDE SEQUENCE [LARGE SCALE GENOMIC DNA]</scope>
    <source>
        <strain evidence="11">ATCC 33931 / DSM 2075 / LMG 7858 / VKM B-1802 / 2st14</strain>
    </source>
</reference>
<dbReference type="InterPro" id="IPR023404">
    <property type="entry name" value="rSAM_horseshoe"/>
</dbReference>
<dbReference type="CDD" id="cd01335">
    <property type="entry name" value="Radical_SAM"/>
    <property type="match status" value="1"/>
</dbReference>
<dbReference type="OrthoDB" id="9805215at2"/>
<dbReference type="AlphaFoldDB" id="E1QHQ7"/>
<dbReference type="PROSITE" id="PS51449">
    <property type="entry name" value="MTTASE_N"/>
    <property type="match status" value="1"/>
</dbReference>
<dbReference type="Pfam" id="PF00919">
    <property type="entry name" value="UPF0004"/>
    <property type="match status" value="1"/>
</dbReference>
<dbReference type="PROSITE" id="PS01278">
    <property type="entry name" value="MTTASE_RADICAL"/>
    <property type="match status" value="1"/>
</dbReference>
<sequence length="428" mass="45516">MSAKRFCLHSLGCKVNQAEAAHLADELTALGWTRVPEARRGDLAVLLTCAVTASASRQSRQMARRLARVAGPESVVASGCGVQAEAQAYLAEGVIVVGRAELAQLARIIDRQAWPEQGPPPPPDAGAFCMGALQPGELRGRGLLKVQDGCNAGCAYCIVPATRGRPRSLPLAQAVAAFRGMAQAGAQEIVLTGIHLGRWGLDLAGKPRLAELLEAMLAADDRPRLRLSSLESHEIEPRLVQLAAAEPRLCPHFHLPLQSGDDRVLKAMGRPYSAAQYAQVVRDLAAALPSPCLGADVLVGLPGEDHAAHRQTLELLESLPISYLHVFPYSPRPGTRAVEMPGRPSGHEVGQRAAVLRRLGQAKHLAFLRSRIGRRLEVVVEGGGLGRSADYCLVTLEHGPPPGERLSVLAGELIETPRGPGLRGQPVA</sequence>
<evidence type="ECO:0000313" key="10">
    <source>
        <dbReference type="EMBL" id="ADK85100.1"/>
    </source>
</evidence>
<dbReference type="EMBL" id="CP002085">
    <property type="protein sequence ID" value="ADK85100.1"/>
    <property type="molecule type" value="Genomic_DNA"/>
</dbReference>
<dbReference type="NCBIfam" id="TIGR00089">
    <property type="entry name" value="MiaB/RimO family radical SAM methylthiotransferase"/>
    <property type="match status" value="1"/>
</dbReference>
<dbReference type="GO" id="GO:0046872">
    <property type="term" value="F:metal ion binding"/>
    <property type="evidence" value="ECO:0007669"/>
    <property type="project" value="UniProtKB-KW"/>
</dbReference>
<keyword evidence="5" id="KW-0479">Metal-binding</keyword>
<feature type="domain" description="MTTase N-terminal" evidence="8">
    <location>
        <begin position="4"/>
        <end position="114"/>
    </location>
</feature>
<evidence type="ECO:0000256" key="3">
    <source>
        <dbReference type="ARBA" id="ARBA00022679"/>
    </source>
</evidence>
<feature type="domain" description="Radical SAM core" evidence="9">
    <location>
        <begin position="136"/>
        <end position="375"/>
    </location>
</feature>
<dbReference type="SFLD" id="SFLDS00029">
    <property type="entry name" value="Radical_SAM"/>
    <property type="match status" value="1"/>
</dbReference>
<evidence type="ECO:0000256" key="6">
    <source>
        <dbReference type="ARBA" id="ARBA00023004"/>
    </source>
</evidence>
<keyword evidence="6" id="KW-0408">Iron</keyword>
<organism evidence="10 11">
    <name type="scientific">Desulfarculus baarsii (strain ATCC 33931 / DSM 2075 / LMG 7858 / VKM B-1802 / 2st14)</name>
    <dbReference type="NCBI Taxonomy" id="644282"/>
    <lineage>
        <taxon>Bacteria</taxon>
        <taxon>Pseudomonadati</taxon>
        <taxon>Thermodesulfobacteriota</taxon>
        <taxon>Desulfarculia</taxon>
        <taxon>Desulfarculales</taxon>
        <taxon>Desulfarculaceae</taxon>
        <taxon>Desulfarculus</taxon>
    </lineage>
</organism>
<dbReference type="InterPro" id="IPR020612">
    <property type="entry name" value="Methylthiotransferase_CS"/>
</dbReference>
<protein>
    <submittedName>
        <fullName evidence="10">RNA modification enzyme, MiaB family</fullName>
    </submittedName>
</protein>
<dbReference type="InterPro" id="IPR013848">
    <property type="entry name" value="Methylthiotransferase_N"/>
</dbReference>
<accession>E1QHQ7</accession>
<dbReference type="PROSITE" id="PS51918">
    <property type="entry name" value="RADICAL_SAM"/>
    <property type="match status" value="1"/>
</dbReference>
<evidence type="ECO:0000259" key="9">
    <source>
        <dbReference type="PROSITE" id="PS51918"/>
    </source>
</evidence>
<evidence type="ECO:0000256" key="5">
    <source>
        <dbReference type="ARBA" id="ARBA00022723"/>
    </source>
</evidence>
<dbReference type="Gene3D" id="3.80.30.20">
    <property type="entry name" value="tm_1862 like domain"/>
    <property type="match status" value="1"/>
</dbReference>
<keyword evidence="4" id="KW-0949">S-adenosyl-L-methionine</keyword>
<dbReference type="GO" id="GO:0051539">
    <property type="term" value="F:4 iron, 4 sulfur cluster binding"/>
    <property type="evidence" value="ECO:0007669"/>
    <property type="project" value="UniProtKB-KW"/>
</dbReference>
<dbReference type="InterPro" id="IPR007197">
    <property type="entry name" value="rSAM"/>
</dbReference>
<evidence type="ECO:0000256" key="7">
    <source>
        <dbReference type="ARBA" id="ARBA00023014"/>
    </source>
</evidence>
<evidence type="ECO:0000259" key="8">
    <source>
        <dbReference type="PROSITE" id="PS51449"/>
    </source>
</evidence>
<dbReference type="STRING" id="644282.Deba_1733"/>
<dbReference type="GO" id="GO:0035598">
    <property type="term" value="F:tRNA (N(6)-L-threonylcarbamoyladenosine(37)-C(2))-methylthiotransferase activity"/>
    <property type="evidence" value="ECO:0007669"/>
    <property type="project" value="TreeGrafter"/>
</dbReference>